<reference evidence="2" key="1">
    <citation type="submission" date="2020-10" db="EMBL/GenBank/DDBJ databases">
        <authorList>
            <person name="Gilroy R."/>
        </authorList>
    </citation>
    <scope>NUCLEOTIDE SEQUENCE</scope>
    <source>
        <strain evidence="2">D3-1215</strain>
    </source>
</reference>
<evidence type="ECO:0000313" key="3">
    <source>
        <dbReference type="Proteomes" id="UP000823637"/>
    </source>
</evidence>
<evidence type="ECO:0000313" key="2">
    <source>
        <dbReference type="EMBL" id="MBO8446167.1"/>
    </source>
</evidence>
<accession>A0A9D9EF77</accession>
<proteinExistence type="predicted"/>
<sequence>MNCFADILSQAVFNGIERENGGLINDTVALCILLSLCGGILIWTRLFQGRGKALNKLDGYISGQRNFSLEWDLSAAYFAFLGLCGYSLFFTTCFSGAGNYSGLWKTAAAISAFFLAKLAITHLYTKTFFKNSRSSATRIQTLYFASGGISALAAFLLSNYSPFDLDSAYIALFCIFQAALAIVAFAITYIKFFATARLGFEYILYLCTLEVLPMIVLLQMLKRILIFTH</sequence>
<dbReference type="Proteomes" id="UP000823637">
    <property type="component" value="Unassembled WGS sequence"/>
</dbReference>
<dbReference type="InterPro" id="IPR025367">
    <property type="entry name" value="DUF4271"/>
</dbReference>
<feature type="transmembrane region" description="Helical" evidence="1">
    <location>
        <begin position="202"/>
        <end position="221"/>
    </location>
</feature>
<feature type="transmembrane region" description="Helical" evidence="1">
    <location>
        <begin position="167"/>
        <end position="190"/>
    </location>
</feature>
<evidence type="ECO:0000256" key="1">
    <source>
        <dbReference type="SAM" id="Phobius"/>
    </source>
</evidence>
<comment type="caution">
    <text evidence="2">The sequence shown here is derived from an EMBL/GenBank/DDBJ whole genome shotgun (WGS) entry which is preliminary data.</text>
</comment>
<protein>
    <submittedName>
        <fullName evidence="2">DUF4271 domain-containing protein</fullName>
    </submittedName>
</protein>
<gene>
    <name evidence="2" type="ORF">IAC32_00250</name>
</gene>
<dbReference type="AlphaFoldDB" id="A0A9D9EF77"/>
<reference evidence="2" key="2">
    <citation type="journal article" date="2021" name="PeerJ">
        <title>Extensive microbial diversity within the chicken gut microbiome revealed by metagenomics and culture.</title>
        <authorList>
            <person name="Gilroy R."/>
            <person name="Ravi A."/>
            <person name="Getino M."/>
            <person name="Pursley I."/>
            <person name="Horton D.L."/>
            <person name="Alikhan N.F."/>
            <person name="Baker D."/>
            <person name="Gharbi K."/>
            <person name="Hall N."/>
            <person name="Watson M."/>
            <person name="Adriaenssens E.M."/>
            <person name="Foster-Nyarko E."/>
            <person name="Jarju S."/>
            <person name="Secka A."/>
            <person name="Antonio M."/>
            <person name="Oren A."/>
            <person name="Chaudhuri R.R."/>
            <person name="La Ragione R."/>
            <person name="Hildebrand F."/>
            <person name="Pallen M.J."/>
        </authorList>
    </citation>
    <scope>NUCLEOTIDE SEQUENCE</scope>
    <source>
        <strain evidence="2">D3-1215</strain>
    </source>
</reference>
<dbReference type="EMBL" id="JADIMR010000003">
    <property type="protein sequence ID" value="MBO8446167.1"/>
    <property type="molecule type" value="Genomic_DNA"/>
</dbReference>
<name>A0A9D9EF77_9BACT</name>
<keyword evidence="1" id="KW-1133">Transmembrane helix</keyword>
<organism evidence="2 3">
    <name type="scientific">Candidatus Enterocola intestinipullorum</name>
    <dbReference type="NCBI Taxonomy" id="2840783"/>
    <lineage>
        <taxon>Bacteria</taxon>
        <taxon>Pseudomonadati</taxon>
        <taxon>Bacteroidota</taxon>
        <taxon>Bacteroidia</taxon>
        <taxon>Bacteroidales</taxon>
        <taxon>Candidatus Enterocola</taxon>
    </lineage>
</organism>
<feature type="transmembrane region" description="Helical" evidence="1">
    <location>
        <begin position="75"/>
        <end position="97"/>
    </location>
</feature>
<feature type="transmembrane region" description="Helical" evidence="1">
    <location>
        <begin position="27"/>
        <end position="47"/>
    </location>
</feature>
<keyword evidence="1" id="KW-0472">Membrane</keyword>
<feature type="transmembrane region" description="Helical" evidence="1">
    <location>
        <begin position="103"/>
        <end position="120"/>
    </location>
</feature>
<feature type="transmembrane region" description="Helical" evidence="1">
    <location>
        <begin position="141"/>
        <end position="161"/>
    </location>
</feature>
<dbReference type="Pfam" id="PF14093">
    <property type="entry name" value="DUF4271"/>
    <property type="match status" value="1"/>
</dbReference>
<keyword evidence="1" id="KW-0812">Transmembrane</keyword>